<protein>
    <submittedName>
        <fullName evidence="2">Metallophosphoesterase</fullName>
    </submittedName>
</protein>
<gene>
    <name evidence="2" type="ORF">IPZ78_11820</name>
</gene>
<keyword evidence="3" id="KW-1185">Reference proteome</keyword>
<evidence type="ECO:0000259" key="1">
    <source>
        <dbReference type="Pfam" id="PF00149"/>
    </source>
</evidence>
<dbReference type="PROSITE" id="PS51257">
    <property type="entry name" value="PROKAR_LIPOPROTEIN"/>
    <property type="match status" value="1"/>
</dbReference>
<sequence length="273" mass="31594">MRFRLIRNISLGVVSLSLLLLSACEMFEVHPYDGKLSGALQVNQRNIAQIEEAFKGKDTIRYAFISDSQRWYDELEAFVVHSNMRDDLDFIIHGGDIADFGLTKEFLWQRDILEKSKHPYVVVIGNHDYLANGDEIYKKVFGPLNFSFIAGHTKFLCLNTNALESNYSESIPNFDFIKQERTKDSGEYANTVVIMHAQPTSEQFNNNVADLFQYSINQFPNLLFCAHGHGHNYKEVDIFEDGIIYYQVPNIGKRQYILYTITKDSYDYELVTY</sequence>
<dbReference type="PANTHER" id="PTHR43143">
    <property type="entry name" value="METALLOPHOSPHOESTERASE, CALCINEURIN SUPERFAMILY"/>
    <property type="match status" value="1"/>
</dbReference>
<organism evidence="2 3">
    <name type="scientific">Sphingobacterium bovistauri</name>
    <dbReference type="NCBI Taxonomy" id="2781959"/>
    <lineage>
        <taxon>Bacteria</taxon>
        <taxon>Pseudomonadati</taxon>
        <taxon>Bacteroidota</taxon>
        <taxon>Sphingobacteriia</taxon>
        <taxon>Sphingobacteriales</taxon>
        <taxon>Sphingobacteriaceae</taxon>
        <taxon>Sphingobacterium</taxon>
    </lineage>
</organism>
<dbReference type="Pfam" id="PF00149">
    <property type="entry name" value="Metallophos"/>
    <property type="match status" value="1"/>
</dbReference>
<comment type="caution">
    <text evidence="2">The sequence shown here is derived from an EMBL/GenBank/DDBJ whole genome shotgun (WGS) entry which is preliminary data.</text>
</comment>
<dbReference type="Gene3D" id="3.60.21.10">
    <property type="match status" value="1"/>
</dbReference>
<name>A0ABS7Z6Q5_9SPHI</name>
<evidence type="ECO:0000313" key="2">
    <source>
        <dbReference type="EMBL" id="MCA5005839.1"/>
    </source>
</evidence>
<dbReference type="SUPFAM" id="SSF56300">
    <property type="entry name" value="Metallo-dependent phosphatases"/>
    <property type="match status" value="1"/>
</dbReference>
<reference evidence="2" key="1">
    <citation type="submission" date="2020-10" db="EMBL/GenBank/DDBJ databases">
        <authorList>
            <person name="Lu T."/>
            <person name="Wang Q."/>
            <person name="Han X."/>
        </authorList>
    </citation>
    <scope>NUCLEOTIDE SEQUENCE</scope>
    <source>
        <strain evidence="2">WQ 366</strain>
    </source>
</reference>
<dbReference type="EMBL" id="JADEYP010000022">
    <property type="protein sequence ID" value="MCA5005839.1"/>
    <property type="molecule type" value="Genomic_DNA"/>
</dbReference>
<dbReference type="InterPro" id="IPR029052">
    <property type="entry name" value="Metallo-depent_PP-like"/>
</dbReference>
<evidence type="ECO:0000313" key="3">
    <source>
        <dbReference type="Proteomes" id="UP001165302"/>
    </source>
</evidence>
<dbReference type="PANTHER" id="PTHR43143:SF1">
    <property type="entry name" value="SERINE_THREONINE-PROTEIN PHOSPHATASE CPPED1"/>
    <property type="match status" value="1"/>
</dbReference>
<accession>A0ABS7Z6Q5</accession>
<feature type="domain" description="Calcineurin-like phosphoesterase" evidence="1">
    <location>
        <begin position="61"/>
        <end position="229"/>
    </location>
</feature>
<dbReference type="InterPro" id="IPR051918">
    <property type="entry name" value="STPP_CPPED1"/>
</dbReference>
<dbReference type="CDD" id="cd00838">
    <property type="entry name" value="MPP_superfamily"/>
    <property type="match status" value="1"/>
</dbReference>
<proteinExistence type="predicted"/>
<dbReference type="InterPro" id="IPR004843">
    <property type="entry name" value="Calcineurin-like_PHP"/>
</dbReference>
<dbReference type="Proteomes" id="UP001165302">
    <property type="component" value="Unassembled WGS sequence"/>
</dbReference>